<dbReference type="AlphaFoldDB" id="A0A016VLB2"/>
<dbReference type="EMBL" id="JARK01001344">
    <property type="protein sequence ID" value="EYC27822.1"/>
    <property type="molecule type" value="Genomic_DNA"/>
</dbReference>
<gene>
    <name evidence="1" type="primary">Acey_s0008.g203</name>
    <name evidence="1" type="ORF">Y032_0008g203</name>
</gene>
<evidence type="ECO:0000313" key="1">
    <source>
        <dbReference type="EMBL" id="EYC27822.1"/>
    </source>
</evidence>
<keyword evidence="2" id="KW-1185">Reference proteome</keyword>
<evidence type="ECO:0000313" key="2">
    <source>
        <dbReference type="Proteomes" id="UP000024635"/>
    </source>
</evidence>
<sequence length="158" mass="17912">MESRRKTVGASLQIPFDSVKNGGVFHGVEASLPGLVFEVRISSFEAGEPVFDNANGSGVQFLCAVDVANDCHRFCLATPFIEDDGSKVLMVLTLSLKLTRATFYNYYGDVQRVTYNYHKVDDVVPVDSRKFWNIRKNQLRFFLPTYNMRQLSSHSLIY</sequence>
<proteinExistence type="predicted"/>
<comment type="caution">
    <text evidence="1">The sequence shown here is derived from an EMBL/GenBank/DDBJ whole genome shotgun (WGS) entry which is preliminary data.</text>
</comment>
<protein>
    <submittedName>
        <fullName evidence="1">Uncharacterized protein</fullName>
    </submittedName>
</protein>
<dbReference type="Proteomes" id="UP000024635">
    <property type="component" value="Unassembled WGS sequence"/>
</dbReference>
<organism evidence="1 2">
    <name type="scientific">Ancylostoma ceylanicum</name>
    <dbReference type="NCBI Taxonomy" id="53326"/>
    <lineage>
        <taxon>Eukaryota</taxon>
        <taxon>Metazoa</taxon>
        <taxon>Ecdysozoa</taxon>
        <taxon>Nematoda</taxon>
        <taxon>Chromadorea</taxon>
        <taxon>Rhabditida</taxon>
        <taxon>Rhabditina</taxon>
        <taxon>Rhabditomorpha</taxon>
        <taxon>Strongyloidea</taxon>
        <taxon>Ancylostomatidae</taxon>
        <taxon>Ancylostomatinae</taxon>
        <taxon>Ancylostoma</taxon>
    </lineage>
</organism>
<accession>A0A016VLB2</accession>
<name>A0A016VLB2_9BILA</name>
<reference evidence="2" key="1">
    <citation type="journal article" date="2015" name="Nat. Genet.">
        <title>The genome and transcriptome of the zoonotic hookworm Ancylostoma ceylanicum identify infection-specific gene families.</title>
        <authorList>
            <person name="Schwarz E.M."/>
            <person name="Hu Y."/>
            <person name="Antoshechkin I."/>
            <person name="Miller M.M."/>
            <person name="Sternberg P.W."/>
            <person name="Aroian R.V."/>
        </authorList>
    </citation>
    <scope>NUCLEOTIDE SEQUENCE</scope>
    <source>
        <strain evidence="2">HY135</strain>
    </source>
</reference>